<dbReference type="Pfam" id="PF07331">
    <property type="entry name" value="TctB"/>
    <property type="match status" value="1"/>
</dbReference>
<dbReference type="PATRIC" id="fig|424182.3.peg.4945"/>
<organism evidence="3 4">
    <name type="scientific">Agrobacterium pusense</name>
    <dbReference type="NCBI Taxonomy" id="648995"/>
    <lineage>
        <taxon>Bacteria</taxon>
        <taxon>Pseudomonadati</taxon>
        <taxon>Pseudomonadota</taxon>
        <taxon>Alphaproteobacteria</taxon>
        <taxon>Hyphomicrobiales</taxon>
        <taxon>Rhizobiaceae</taxon>
        <taxon>Rhizobium/Agrobacterium group</taxon>
        <taxon>Agrobacterium</taxon>
    </lineage>
</organism>
<feature type="transmembrane region" description="Helical" evidence="1">
    <location>
        <begin position="109"/>
        <end position="127"/>
    </location>
</feature>
<dbReference type="HOGENOM" id="CLU_1821294_0_0_5"/>
<keyword evidence="3" id="KW-0614">Plasmid</keyword>
<feature type="domain" description="DUF1468" evidence="2">
    <location>
        <begin position="17"/>
        <end position="136"/>
    </location>
</feature>
<feature type="transmembrane region" description="Helical" evidence="1">
    <location>
        <begin position="70"/>
        <end position="103"/>
    </location>
</feature>
<name>U4QEA8_9HYPH</name>
<keyword evidence="1" id="KW-1133">Transmembrane helix</keyword>
<dbReference type="InterPro" id="IPR009936">
    <property type="entry name" value="DUF1468"/>
</dbReference>
<proteinExistence type="predicted"/>
<sequence length="142" mass="15295">MTTIIRLVPYLLTSIGLGAAAQALRLGLWAYGEPAAGLFPFIGGVLLILTSLVCARETEPVWEPVDLTRLMAYCVALVLFCVMLELIGFAFAAFLFLAVVLLAIERMKTTTAIVIATAFAFSTWGLFEGLLSVPLPRGVWGV</sequence>
<keyword evidence="1" id="KW-0472">Membrane</keyword>
<keyword evidence="1" id="KW-0812">Transmembrane</keyword>
<dbReference type="Proteomes" id="UP000016944">
    <property type="component" value="Plasmid IRBL74_p"/>
</dbReference>
<evidence type="ECO:0000256" key="1">
    <source>
        <dbReference type="SAM" id="Phobius"/>
    </source>
</evidence>
<dbReference type="EMBL" id="HG518324">
    <property type="protein sequence ID" value="CDI11928.1"/>
    <property type="molecule type" value="Genomic_DNA"/>
</dbReference>
<dbReference type="KEGG" id="rir:BN877_p0199"/>
<evidence type="ECO:0000313" key="4">
    <source>
        <dbReference type="Proteomes" id="UP000016944"/>
    </source>
</evidence>
<reference evidence="3 4" key="1">
    <citation type="journal article" date="2013" name="Genome Announc.">
        <title>Complete Genome Sequence of the Sesbania Symbiont and Rice Growth-Promoting Endophyte Rhizobium sp. Strain IRBG74.</title>
        <authorList>
            <person name="Crook M.B."/>
            <person name="Mitra S."/>
            <person name="Ane J.M."/>
            <person name="Sadowsky M.J."/>
            <person name="Gyaneshwar P."/>
        </authorList>
    </citation>
    <scope>NUCLEOTIDE SEQUENCE [LARGE SCALE GENOMIC DNA]</scope>
    <source>
        <strain evidence="3 4">IRBG74</strain>
        <plasmid evidence="4">IRBL74_p</plasmid>
    </source>
</reference>
<dbReference type="AlphaFoldDB" id="U4QEA8"/>
<dbReference type="RefSeq" id="WP_022557233.1">
    <property type="nucleotide sequence ID" value="NC_022536.1"/>
</dbReference>
<gene>
    <name evidence="3" type="ORF">BN877_p0199</name>
</gene>
<feature type="transmembrane region" description="Helical" evidence="1">
    <location>
        <begin position="39"/>
        <end position="58"/>
    </location>
</feature>
<geneLocation type="plasmid" evidence="3 4">
    <name>IRBL74_p</name>
</geneLocation>
<accession>U4QEA8</accession>
<evidence type="ECO:0000259" key="2">
    <source>
        <dbReference type="Pfam" id="PF07331"/>
    </source>
</evidence>
<evidence type="ECO:0000313" key="3">
    <source>
        <dbReference type="EMBL" id="CDI11928.1"/>
    </source>
</evidence>
<protein>
    <recommendedName>
        <fullName evidence="2">DUF1468 domain-containing protein</fullName>
    </recommendedName>
</protein>